<dbReference type="EMBL" id="UOEI01000348">
    <property type="protein sequence ID" value="VAW02982.1"/>
    <property type="molecule type" value="Genomic_DNA"/>
</dbReference>
<gene>
    <name evidence="2" type="ORF">MNBD_ACTINO01-917</name>
</gene>
<feature type="non-terminal residue" evidence="2">
    <location>
        <position position="1"/>
    </location>
</feature>
<evidence type="ECO:0000313" key="2">
    <source>
        <dbReference type="EMBL" id="VAW02982.1"/>
    </source>
</evidence>
<feature type="region of interest" description="Disordered" evidence="1">
    <location>
        <begin position="43"/>
        <end position="63"/>
    </location>
</feature>
<accession>A0A3B0SL37</accession>
<sequence length="111" mass="12742">WNKMLNQLGNLHEAGQQLAEARERAAKAETESRFLRERLAEIRASESATETPREEGRNVDVGTPAIEVVHVEIEAAESPEPEPVPALETTTYWRYLTTGWRDRKKRKQSRD</sequence>
<organism evidence="2">
    <name type="scientific">hydrothermal vent metagenome</name>
    <dbReference type="NCBI Taxonomy" id="652676"/>
    <lineage>
        <taxon>unclassified sequences</taxon>
        <taxon>metagenomes</taxon>
        <taxon>ecological metagenomes</taxon>
    </lineage>
</organism>
<name>A0A3B0SL37_9ZZZZ</name>
<protein>
    <submittedName>
        <fullName evidence="2">Uncharacterized protein</fullName>
    </submittedName>
</protein>
<evidence type="ECO:0000256" key="1">
    <source>
        <dbReference type="SAM" id="MobiDB-lite"/>
    </source>
</evidence>
<reference evidence="2" key="1">
    <citation type="submission" date="2018-06" db="EMBL/GenBank/DDBJ databases">
        <authorList>
            <person name="Zhirakovskaya E."/>
        </authorList>
    </citation>
    <scope>NUCLEOTIDE SEQUENCE</scope>
</reference>
<dbReference type="AlphaFoldDB" id="A0A3B0SL37"/>
<proteinExistence type="predicted"/>